<dbReference type="InterPro" id="IPR005312">
    <property type="entry name" value="DUF1759"/>
</dbReference>
<protein>
    <submittedName>
        <fullName evidence="2">Uncharacterized protein</fullName>
    </submittedName>
</protein>
<accession>A0A0B1RSK4</accession>
<dbReference type="AlphaFoldDB" id="A0A0B1RSK4"/>
<feature type="non-terminal residue" evidence="2">
    <location>
        <position position="173"/>
    </location>
</feature>
<feature type="region of interest" description="Disordered" evidence="1">
    <location>
        <begin position="149"/>
        <end position="173"/>
    </location>
</feature>
<dbReference type="EMBL" id="KN612123">
    <property type="protein sequence ID" value="KHJ76068.1"/>
    <property type="molecule type" value="Genomic_DNA"/>
</dbReference>
<dbReference type="OrthoDB" id="7444419at2759"/>
<keyword evidence="3" id="KW-1185">Reference proteome</keyword>
<evidence type="ECO:0000313" key="3">
    <source>
        <dbReference type="Proteomes" id="UP000053660"/>
    </source>
</evidence>
<reference evidence="2 3" key="1">
    <citation type="submission" date="2014-03" db="EMBL/GenBank/DDBJ databases">
        <title>Draft genome of the hookworm Oesophagostomum dentatum.</title>
        <authorList>
            <person name="Mitreva M."/>
        </authorList>
    </citation>
    <scope>NUCLEOTIDE SEQUENCE [LARGE SCALE GENOMIC DNA]</scope>
    <source>
        <strain evidence="2 3">OD-Hann</strain>
    </source>
</reference>
<organism evidence="2 3">
    <name type="scientific">Oesophagostomum dentatum</name>
    <name type="common">Nodular worm</name>
    <dbReference type="NCBI Taxonomy" id="61180"/>
    <lineage>
        <taxon>Eukaryota</taxon>
        <taxon>Metazoa</taxon>
        <taxon>Ecdysozoa</taxon>
        <taxon>Nematoda</taxon>
        <taxon>Chromadorea</taxon>
        <taxon>Rhabditida</taxon>
        <taxon>Rhabditina</taxon>
        <taxon>Rhabditomorpha</taxon>
        <taxon>Strongyloidea</taxon>
        <taxon>Strongylidae</taxon>
        <taxon>Oesophagostomum</taxon>
    </lineage>
</organism>
<dbReference type="Pfam" id="PF03564">
    <property type="entry name" value="DUF1759"/>
    <property type="match status" value="1"/>
</dbReference>
<feature type="compositionally biased region" description="Basic and acidic residues" evidence="1">
    <location>
        <begin position="149"/>
        <end position="161"/>
    </location>
</feature>
<gene>
    <name evidence="2" type="ORF">OESDEN_24313</name>
</gene>
<evidence type="ECO:0000313" key="2">
    <source>
        <dbReference type="EMBL" id="KHJ76068.1"/>
    </source>
</evidence>
<evidence type="ECO:0000256" key="1">
    <source>
        <dbReference type="SAM" id="MobiDB-lite"/>
    </source>
</evidence>
<dbReference type="Proteomes" id="UP000053660">
    <property type="component" value="Unassembled WGS sequence"/>
</dbReference>
<sequence length="173" mass="20206">MLLLRDSLKGRAEMSIKGIQLLPQNYKCMIEELKRKFGNKPINRTKIVQKLMDMRPASRSAESCITTFDKIRMLINQMVSAGQDIRHMQDAMWTEKILEKFPYHIVKKNVLINIQDRDEVTIDDVMKEIDKEITAKKFIESRLGHRFKGEAPKKSDTVRGEPRRRKPCPFCGN</sequence>
<name>A0A0B1RSK4_OESDE</name>
<proteinExistence type="predicted"/>